<protein>
    <submittedName>
        <fullName evidence="1">Uncharacterized protein</fullName>
    </submittedName>
</protein>
<dbReference type="EMBL" id="UINC01191285">
    <property type="protein sequence ID" value="SVE05850.1"/>
    <property type="molecule type" value="Genomic_DNA"/>
</dbReference>
<accession>A0A383AE22</accession>
<dbReference type="AlphaFoldDB" id="A0A383AE22"/>
<sequence length="83" mass="8670">QLPMLPAAGCRALIPISDGSGRATPCSPPVTYTRPLTSIATRIPAGFTTWLTRTVHRKPLGATGSTASRLAWRLKIPAGSATT</sequence>
<feature type="non-terminal residue" evidence="1">
    <location>
        <position position="1"/>
    </location>
</feature>
<organism evidence="1">
    <name type="scientific">marine metagenome</name>
    <dbReference type="NCBI Taxonomy" id="408172"/>
    <lineage>
        <taxon>unclassified sequences</taxon>
        <taxon>metagenomes</taxon>
        <taxon>ecological metagenomes</taxon>
    </lineage>
</organism>
<name>A0A383AE22_9ZZZZ</name>
<feature type="non-terminal residue" evidence="1">
    <location>
        <position position="83"/>
    </location>
</feature>
<proteinExistence type="predicted"/>
<evidence type="ECO:0000313" key="1">
    <source>
        <dbReference type="EMBL" id="SVE05850.1"/>
    </source>
</evidence>
<gene>
    <name evidence="1" type="ORF">METZ01_LOCUS458704</name>
</gene>
<reference evidence="1" key="1">
    <citation type="submission" date="2018-05" db="EMBL/GenBank/DDBJ databases">
        <authorList>
            <person name="Lanie J.A."/>
            <person name="Ng W.-L."/>
            <person name="Kazmierczak K.M."/>
            <person name="Andrzejewski T.M."/>
            <person name="Davidsen T.M."/>
            <person name="Wayne K.J."/>
            <person name="Tettelin H."/>
            <person name="Glass J.I."/>
            <person name="Rusch D."/>
            <person name="Podicherti R."/>
            <person name="Tsui H.-C.T."/>
            <person name="Winkler M.E."/>
        </authorList>
    </citation>
    <scope>NUCLEOTIDE SEQUENCE</scope>
</reference>